<organism evidence="1 2">
    <name type="scientific">Bodo saltans</name>
    <name type="common">Flagellated protozoan</name>
    <dbReference type="NCBI Taxonomy" id="75058"/>
    <lineage>
        <taxon>Eukaryota</taxon>
        <taxon>Discoba</taxon>
        <taxon>Euglenozoa</taxon>
        <taxon>Kinetoplastea</taxon>
        <taxon>Metakinetoplastina</taxon>
        <taxon>Eubodonida</taxon>
        <taxon>Bodonidae</taxon>
        <taxon>Bodo</taxon>
    </lineage>
</organism>
<name>A0A0S4JR94_BODSA</name>
<evidence type="ECO:0000313" key="1">
    <source>
        <dbReference type="EMBL" id="CUG91902.1"/>
    </source>
</evidence>
<dbReference type="Proteomes" id="UP000051952">
    <property type="component" value="Unassembled WGS sequence"/>
</dbReference>
<accession>A0A0S4JR94</accession>
<dbReference type="AlphaFoldDB" id="A0A0S4JR94"/>
<keyword evidence="2" id="KW-1185">Reference proteome</keyword>
<dbReference type="VEuPathDB" id="TriTrypDB:BSAL_34685"/>
<dbReference type="EMBL" id="CYKH01001980">
    <property type="protein sequence ID" value="CUG91902.1"/>
    <property type="molecule type" value="Genomic_DNA"/>
</dbReference>
<evidence type="ECO:0000313" key="2">
    <source>
        <dbReference type="Proteomes" id="UP000051952"/>
    </source>
</evidence>
<proteinExistence type="predicted"/>
<protein>
    <submittedName>
        <fullName evidence="1">Uncharacterized protein</fullName>
    </submittedName>
</protein>
<dbReference type="OrthoDB" id="261244at2759"/>
<sequence length="317" mass="34840">MEQWIQHATERGLIVEVDKENPAEREGALYGVSVSDHPWYEGGVAFDWSPLHSMLKASAVYQPSASLDNVAEGSVLTSMEIVRPWEMCPLNVAASKMSCFLEKRNEPNSRLFRFVKGGRGEQTARADIARVLHGVAAQLSAGGLDARIDLSTIVIVGQSTGNAFDTLLKQTGAAYRALKDAGLAIDAAQSNLEPRAVISYGNNRWSTLDYRSLKDDDVPGFLVDALYCWLDDRCAWRCEAPLAATAEAIHREFMRLLAAVARNPGVVTVTLTVDVQRRQLVDAAAPLLVSRAAAPPGQRRWSRLELRRFVHLVGLDQ</sequence>
<gene>
    <name evidence="1" type="ORF">BSAL_34685</name>
</gene>
<reference evidence="2" key="1">
    <citation type="submission" date="2015-09" db="EMBL/GenBank/DDBJ databases">
        <authorList>
            <consortium name="Pathogen Informatics"/>
        </authorList>
    </citation>
    <scope>NUCLEOTIDE SEQUENCE [LARGE SCALE GENOMIC DNA]</scope>
    <source>
        <strain evidence="2">Lake Konstanz</strain>
    </source>
</reference>